<organism evidence="1 2">
    <name type="scientific">Ascaris lumbricoides</name>
    <name type="common">Giant roundworm</name>
    <dbReference type="NCBI Taxonomy" id="6252"/>
    <lineage>
        <taxon>Eukaryota</taxon>
        <taxon>Metazoa</taxon>
        <taxon>Ecdysozoa</taxon>
        <taxon>Nematoda</taxon>
        <taxon>Chromadorea</taxon>
        <taxon>Rhabditida</taxon>
        <taxon>Spirurina</taxon>
        <taxon>Ascaridomorpha</taxon>
        <taxon>Ascaridoidea</taxon>
        <taxon>Ascarididae</taxon>
        <taxon>Ascaris</taxon>
    </lineage>
</organism>
<proteinExistence type="predicted"/>
<dbReference type="AlphaFoldDB" id="A0A0M3IR48"/>
<evidence type="ECO:0000313" key="1">
    <source>
        <dbReference type="Proteomes" id="UP000036681"/>
    </source>
</evidence>
<protein>
    <submittedName>
        <fullName evidence="2">Secreted protein</fullName>
    </submittedName>
</protein>
<reference evidence="2" key="1">
    <citation type="submission" date="2017-02" db="UniProtKB">
        <authorList>
            <consortium name="WormBaseParasite"/>
        </authorList>
    </citation>
    <scope>IDENTIFICATION</scope>
</reference>
<sequence length="108" mass="11916">MLENARQTVHTMQLVFRRVYLFGFITELVGAAGARFENGAKPYAPNGRTLGLHCLNAQLFDIAAKRPSSCALACSACTSTRNVRVPSGWSLREIIVNVHVRQGQLNEK</sequence>
<keyword evidence="1" id="KW-1185">Reference proteome</keyword>
<name>A0A0M3IR48_ASCLU</name>
<accession>A0A0M3IR48</accession>
<dbReference type="Proteomes" id="UP000036681">
    <property type="component" value="Unplaced"/>
</dbReference>
<evidence type="ECO:0000313" key="2">
    <source>
        <dbReference type="WBParaSite" id="ALUE_0002122601-mRNA-1"/>
    </source>
</evidence>
<dbReference type="WBParaSite" id="ALUE_0002122601-mRNA-1">
    <property type="protein sequence ID" value="ALUE_0002122601-mRNA-1"/>
    <property type="gene ID" value="ALUE_0002122601"/>
</dbReference>